<dbReference type="Proteomes" id="UP000499080">
    <property type="component" value="Unassembled WGS sequence"/>
</dbReference>
<evidence type="ECO:0000256" key="1">
    <source>
        <dbReference type="SAM" id="MobiDB-lite"/>
    </source>
</evidence>
<sequence>MTTRRGWFSQTSPTTLTASPSSSARLSTSSCNSSSNTHSTINNNHSNSMMTGQAAMAAQILSLTPSDAKPLRHSKGLRRSRTDSTESLTGIGM</sequence>
<feature type="region of interest" description="Disordered" evidence="1">
    <location>
        <begin position="65"/>
        <end position="93"/>
    </location>
</feature>
<reference evidence="2 3" key="1">
    <citation type="journal article" date="2019" name="Sci. Rep.">
        <title>Orb-weaving spider Araneus ventricosus genome elucidates the spidroin gene catalogue.</title>
        <authorList>
            <person name="Kono N."/>
            <person name="Nakamura H."/>
            <person name="Ohtoshi R."/>
            <person name="Moran D.A.P."/>
            <person name="Shinohara A."/>
            <person name="Yoshida Y."/>
            <person name="Fujiwara M."/>
            <person name="Mori M."/>
            <person name="Tomita M."/>
            <person name="Arakawa K."/>
        </authorList>
    </citation>
    <scope>NUCLEOTIDE SEQUENCE [LARGE SCALE GENOMIC DNA]</scope>
</reference>
<keyword evidence="3" id="KW-1185">Reference proteome</keyword>
<feature type="compositionally biased region" description="Low complexity" evidence="1">
    <location>
        <begin position="9"/>
        <end position="48"/>
    </location>
</feature>
<dbReference type="EMBL" id="BGPR01000248">
    <property type="protein sequence ID" value="GBM07852.1"/>
    <property type="molecule type" value="Genomic_DNA"/>
</dbReference>
<accession>A0A4Y2CTQ8</accession>
<gene>
    <name evidence="2" type="ORF">AVEN_96475_1</name>
</gene>
<protein>
    <submittedName>
        <fullName evidence="2">Uncharacterized protein</fullName>
    </submittedName>
</protein>
<organism evidence="2 3">
    <name type="scientific">Araneus ventricosus</name>
    <name type="common">Orbweaver spider</name>
    <name type="synonym">Epeira ventricosa</name>
    <dbReference type="NCBI Taxonomy" id="182803"/>
    <lineage>
        <taxon>Eukaryota</taxon>
        <taxon>Metazoa</taxon>
        <taxon>Ecdysozoa</taxon>
        <taxon>Arthropoda</taxon>
        <taxon>Chelicerata</taxon>
        <taxon>Arachnida</taxon>
        <taxon>Araneae</taxon>
        <taxon>Araneomorphae</taxon>
        <taxon>Entelegynae</taxon>
        <taxon>Araneoidea</taxon>
        <taxon>Araneidae</taxon>
        <taxon>Araneus</taxon>
    </lineage>
</organism>
<evidence type="ECO:0000313" key="3">
    <source>
        <dbReference type="Proteomes" id="UP000499080"/>
    </source>
</evidence>
<comment type="caution">
    <text evidence="2">The sequence shown here is derived from an EMBL/GenBank/DDBJ whole genome shotgun (WGS) entry which is preliminary data.</text>
</comment>
<name>A0A4Y2CTQ8_ARAVE</name>
<feature type="region of interest" description="Disordered" evidence="1">
    <location>
        <begin position="1"/>
        <end position="48"/>
    </location>
</feature>
<evidence type="ECO:0000313" key="2">
    <source>
        <dbReference type="EMBL" id="GBM07852.1"/>
    </source>
</evidence>
<proteinExistence type="predicted"/>
<dbReference type="AlphaFoldDB" id="A0A4Y2CTQ8"/>